<organism evidence="2">
    <name type="scientific">freshwater metagenome</name>
    <dbReference type="NCBI Taxonomy" id="449393"/>
    <lineage>
        <taxon>unclassified sequences</taxon>
        <taxon>metagenomes</taxon>
        <taxon>ecological metagenomes</taxon>
    </lineage>
</organism>
<name>A0A6J6T4K3_9ZZZZ</name>
<reference evidence="2" key="1">
    <citation type="submission" date="2020-05" db="EMBL/GenBank/DDBJ databases">
        <authorList>
            <person name="Chiriac C."/>
            <person name="Salcher M."/>
            <person name="Ghai R."/>
            <person name="Kavagutti S V."/>
        </authorList>
    </citation>
    <scope>NUCLEOTIDE SEQUENCE</scope>
</reference>
<dbReference type="InterPro" id="IPR006311">
    <property type="entry name" value="TAT_signal"/>
</dbReference>
<dbReference type="InterPro" id="IPR036249">
    <property type="entry name" value="Thioredoxin-like_sf"/>
</dbReference>
<comment type="similarity">
    <text evidence="1">Belongs to the SCO1/2 family.</text>
</comment>
<dbReference type="InterPro" id="IPR003782">
    <property type="entry name" value="SCO1/SenC"/>
</dbReference>
<dbReference type="PANTHER" id="PTHR12151">
    <property type="entry name" value="ELECTRON TRANSPORT PROTIN SCO1/SENC FAMILY MEMBER"/>
    <property type="match status" value="1"/>
</dbReference>
<proteinExistence type="inferred from homology"/>
<dbReference type="AlphaFoldDB" id="A0A6J6T4K3"/>
<dbReference type="Pfam" id="PF02630">
    <property type="entry name" value="SCO1-SenC"/>
    <property type="match status" value="1"/>
</dbReference>
<dbReference type="Gene3D" id="3.40.30.10">
    <property type="entry name" value="Glutaredoxin"/>
    <property type="match status" value="1"/>
</dbReference>
<sequence>MRDLPTRRSVLAGGLAAVLAPVLVACGGDEAPSGTLTAARVDPPFEVADIALASTGGDLLSLADPGARLSVVFFGYTHCPDVCPLVMSSISIALTRLAPEEREQVQLVFVTTDPARDDEARLSRYLERYDPTAVGLTGDLEEIKALAESVGIFVADAEELASGGFDLGSHGSQVVAVAGEGRAPVFWRQDVSSAALASDLSLLLRSDA</sequence>
<gene>
    <name evidence="2" type="ORF">UFOPK2761_01331</name>
</gene>
<evidence type="ECO:0000256" key="1">
    <source>
        <dbReference type="ARBA" id="ARBA00010996"/>
    </source>
</evidence>
<dbReference type="EMBL" id="CAEZYQ010000009">
    <property type="protein sequence ID" value="CAB4741904.1"/>
    <property type="molecule type" value="Genomic_DNA"/>
</dbReference>
<evidence type="ECO:0000313" key="2">
    <source>
        <dbReference type="EMBL" id="CAB4741904.1"/>
    </source>
</evidence>
<dbReference type="CDD" id="cd02968">
    <property type="entry name" value="SCO"/>
    <property type="match status" value="1"/>
</dbReference>
<accession>A0A6J6T4K3</accession>
<dbReference type="PROSITE" id="PS51318">
    <property type="entry name" value="TAT"/>
    <property type="match status" value="1"/>
</dbReference>
<dbReference type="SUPFAM" id="SSF52833">
    <property type="entry name" value="Thioredoxin-like"/>
    <property type="match status" value="1"/>
</dbReference>
<dbReference type="PROSITE" id="PS51257">
    <property type="entry name" value="PROKAR_LIPOPROTEIN"/>
    <property type="match status" value="1"/>
</dbReference>
<protein>
    <submittedName>
        <fullName evidence="2">Unannotated protein</fullName>
    </submittedName>
</protein>
<dbReference type="PANTHER" id="PTHR12151:SF25">
    <property type="entry name" value="LINALOOL DEHYDRATASE_ISOMERASE DOMAIN-CONTAINING PROTEIN"/>
    <property type="match status" value="1"/>
</dbReference>